<name>A0A1E7N061_KITAU</name>
<protein>
    <submittedName>
        <fullName evidence="3">Uncharacterized protein</fullName>
    </submittedName>
</protein>
<dbReference type="PROSITE" id="PS51257">
    <property type="entry name" value="PROKAR_LIPOPROTEIN"/>
    <property type="match status" value="1"/>
</dbReference>
<evidence type="ECO:0000256" key="1">
    <source>
        <dbReference type="SAM" id="MobiDB-lite"/>
    </source>
</evidence>
<reference evidence="4" key="3">
    <citation type="submission" date="2016-08" db="EMBL/GenBank/DDBJ databases">
        <title>Sequencing, assembly and comparative genomics of S. aureofaciens ATCC 10762.</title>
        <authorList>
            <person name="Gradnigo J.S."/>
            <person name="Johnson N."/>
            <person name="Somerville G.A."/>
        </authorList>
    </citation>
    <scope>NUCLEOTIDE SEQUENCE [LARGE SCALE GENOMIC DNA]</scope>
    <source>
        <strain evidence="4">ATCC 10762 / DSM 40127 / CCM 3239 / JCM 4008 / LMG 5968 / NBRC 12843 / NCIMB 8234 / A-377</strain>
    </source>
</reference>
<dbReference type="EMBL" id="JPRF03000054">
    <property type="protein sequence ID" value="OEV34080.1"/>
    <property type="molecule type" value="Genomic_DNA"/>
</dbReference>
<dbReference type="AlphaFoldDB" id="A0A1E7N061"/>
<reference evidence="3 4" key="2">
    <citation type="submission" date="2014-07" db="EMBL/GenBank/DDBJ databases">
        <authorList>
            <person name="Zhang J.E."/>
            <person name="Yang H."/>
            <person name="Guo J."/>
            <person name="Deng Z."/>
            <person name="Luo H."/>
            <person name="Luo M."/>
            <person name="Zhao B."/>
        </authorList>
    </citation>
    <scope>NUCLEOTIDE SEQUENCE [LARGE SCALE GENOMIC DNA]</scope>
    <source>
        <strain evidence="3">ATCC 10762</strain>
        <strain evidence="4">ATCC 10762 / DSM 40127 / CCM 3239 / JCM 4008 / LMG 5968 / NBRC 12843 / NCIMB 8234 / A-377</strain>
    </source>
</reference>
<gene>
    <name evidence="2" type="ORF">GCM10010502_25220</name>
    <name evidence="3" type="ORF">HS99_0011620</name>
</gene>
<accession>A0A8H9LPA2</accession>
<reference evidence="3" key="4">
    <citation type="submission" date="2016-08" db="EMBL/GenBank/DDBJ databases">
        <title>Sequencing, Assembly and Comparative Genomics of S. aureofaciens ATCC 10762.</title>
        <authorList>
            <person name="Gradnigo J.S."/>
            <person name="Johnson N."/>
            <person name="Somerville G.A."/>
        </authorList>
    </citation>
    <scope>NUCLEOTIDE SEQUENCE [LARGE SCALE GENOMIC DNA]</scope>
    <source>
        <strain evidence="3">ATCC 10762</strain>
    </source>
</reference>
<evidence type="ECO:0000313" key="2">
    <source>
        <dbReference type="EMBL" id="GGU72587.1"/>
    </source>
</evidence>
<evidence type="ECO:0000313" key="3">
    <source>
        <dbReference type="EMBL" id="OEV34080.1"/>
    </source>
</evidence>
<keyword evidence="4" id="KW-1185">Reference proteome</keyword>
<accession>A0A1E7N061</accession>
<dbReference type="Proteomes" id="UP000037395">
    <property type="component" value="Unassembled WGS sequence"/>
</dbReference>
<dbReference type="EMBL" id="BMUB01000005">
    <property type="protein sequence ID" value="GGU72587.1"/>
    <property type="molecule type" value="Genomic_DNA"/>
</dbReference>
<reference evidence="2" key="5">
    <citation type="submission" date="2020-09" db="EMBL/GenBank/DDBJ databases">
        <authorList>
            <person name="Sun Q."/>
            <person name="Ohkuma M."/>
        </authorList>
    </citation>
    <scope>NUCLEOTIDE SEQUENCE</scope>
    <source>
        <strain evidence="2">JCM 4434</strain>
    </source>
</reference>
<proteinExistence type="predicted"/>
<dbReference type="Proteomes" id="UP000610124">
    <property type="component" value="Unassembled WGS sequence"/>
</dbReference>
<sequence>MGMGGRRMVAVVAGGVLAGVLVGCSSGGSGDGKGAVGAGSSAGSGSPAASAVTSAAAAVPTGAGGSASAVASASPGGASGAGGSATPVPAVAAPSADLEGTLLDDKVVGQVLPDAKVMAGWDEEKRKVDTADHSVTCSASAPCTGKPLSGSVRFSSGDLVTRFLVETLPSRDAARNRLKETYASYPVGPFHKVDAPALGSESQVFVGPLSAGDGVSTVVRSGTVVASVTTEGGPVDLPAARRFAVMLVKRIEQAQAGKTPDAGLGAA</sequence>
<feature type="region of interest" description="Disordered" evidence="1">
    <location>
        <begin position="66"/>
        <end position="87"/>
    </location>
</feature>
<comment type="caution">
    <text evidence="3">The sequence shown here is derived from an EMBL/GenBank/DDBJ whole genome shotgun (WGS) entry which is preliminary data.</text>
</comment>
<evidence type="ECO:0000313" key="4">
    <source>
        <dbReference type="Proteomes" id="UP000037395"/>
    </source>
</evidence>
<feature type="compositionally biased region" description="Low complexity" evidence="1">
    <location>
        <begin position="66"/>
        <end position="76"/>
    </location>
</feature>
<reference evidence="2" key="1">
    <citation type="journal article" date="2014" name="Int. J. Syst. Evol. Microbiol.">
        <title>Complete genome sequence of Corynebacterium casei LMG S-19264T (=DSM 44701T), isolated from a smear-ripened cheese.</title>
        <authorList>
            <consortium name="US DOE Joint Genome Institute (JGI-PGF)"/>
            <person name="Walter F."/>
            <person name="Albersmeier A."/>
            <person name="Kalinowski J."/>
            <person name="Ruckert C."/>
        </authorList>
    </citation>
    <scope>NUCLEOTIDE SEQUENCE</scope>
    <source>
        <strain evidence="2">JCM 4434</strain>
    </source>
</reference>
<organism evidence="3 4">
    <name type="scientific">Kitasatospora aureofaciens</name>
    <name type="common">Streptomyces aureofaciens</name>
    <dbReference type="NCBI Taxonomy" id="1894"/>
    <lineage>
        <taxon>Bacteria</taxon>
        <taxon>Bacillati</taxon>
        <taxon>Actinomycetota</taxon>
        <taxon>Actinomycetes</taxon>
        <taxon>Kitasatosporales</taxon>
        <taxon>Streptomycetaceae</taxon>
        <taxon>Kitasatospora</taxon>
    </lineage>
</organism>
<dbReference type="KEGG" id="kau:B6264_02475"/>